<keyword evidence="8 12" id="KW-0238">DNA-binding</keyword>
<dbReference type="GO" id="GO:0043139">
    <property type="term" value="F:5'-3' DNA helicase activity"/>
    <property type="evidence" value="ECO:0007669"/>
    <property type="project" value="UniProtKB-EC"/>
</dbReference>
<dbReference type="GO" id="GO:0003677">
    <property type="term" value="F:DNA binding"/>
    <property type="evidence" value="ECO:0007669"/>
    <property type="project" value="UniProtKB-UniRule"/>
</dbReference>
<dbReference type="InterPro" id="IPR003593">
    <property type="entry name" value="AAA+_ATPase"/>
</dbReference>
<evidence type="ECO:0000256" key="6">
    <source>
        <dbReference type="ARBA" id="ARBA00022806"/>
    </source>
</evidence>
<evidence type="ECO:0000313" key="14">
    <source>
        <dbReference type="EMBL" id="NLD25495.1"/>
    </source>
</evidence>
<keyword evidence="6 12" id="KW-0347">Helicase</keyword>
<keyword evidence="3 12" id="KW-0235">DNA replication</keyword>
<dbReference type="SUPFAM" id="SSF48024">
    <property type="entry name" value="N-terminal domain of DnaB helicase"/>
    <property type="match status" value="1"/>
</dbReference>
<evidence type="ECO:0000256" key="12">
    <source>
        <dbReference type="RuleBase" id="RU362085"/>
    </source>
</evidence>
<dbReference type="InterPro" id="IPR007692">
    <property type="entry name" value="DNA_helicase_DnaB"/>
</dbReference>
<dbReference type="AlphaFoldDB" id="A0A847D0Q1"/>
<evidence type="ECO:0000256" key="11">
    <source>
        <dbReference type="NCBIfam" id="TIGR00665"/>
    </source>
</evidence>
<dbReference type="InterPro" id="IPR036185">
    <property type="entry name" value="DNA_heli_DnaB-like_N_sf"/>
</dbReference>
<sequence length="440" mass="48892">MKENSSVPQNIEVEKSLLGCMLIDKDAIITVSAWLLPEHFYDQRHVAIYSAIMDLFNNALPVDLVTLVDKLKKQKKLSTAGGVGYVAELVTTVATSSHAEEYGEIVKESAIRRGLISAAGMISEIAKNETTPIDEVIDKSEKEIFDVAQTGTKANFVHIKDLLKEAYERAERADNDESYLGVSTGFKDLDELLGGFQKSDLIVLAARPSVGKTALALDMMRHAALVDKKTVAFFSLEMSKTQIMERFLGMQSGIPFWEMRTGRLNDKKLMKLASTMGELGDANIYIDDQAGQHINSLRTKARRLAVESGVDIIFVDYLQLMHGNSKESRVLEVGEISQGLKNIAKELDVPVVALSQLSRAIEQRQSRRPQLSDLRESGSIEQDADVVMFIDREETWNPDTEKKGIGDLIVAKHRNGPTGDIRLAFIPEIASFRNLYKSTK</sequence>
<protein>
    <recommendedName>
        <fullName evidence="11 12">Replicative DNA helicase</fullName>
        <ecNumber evidence="11 12">5.6.2.3</ecNumber>
    </recommendedName>
</protein>
<dbReference type="PANTHER" id="PTHR30153:SF2">
    <property type="entry name" value="REPLICATIVE DNA HELICASE"/>
    <property type="match status" value="1"/>
</dbReference>
<dbReference type="CDD" id="cd00984">
    <property type="entry name" value="DnaB_C"/>
    <property type="match status" value="1"/>
</dbReference>
<keyword evidence="5 12" id="KW-0378">Hydrolase</keyword>
<evidence type="ECO:0000256" key="2">
    <source>
        <dbReference type="ARBA" id="ARBA00022515"/>
    </source>
</evidence>
<evidence type="ECO:0000256" key="10">
    <source>
        <dbReference type="ARBA" id="ARBA00048954"/>
    </source>
</evidence>
<dbReference type="InterPro" id="IPR016136">
    <property type="entry name" value="DNA_helicase_N/primase_C"/>
</dbReference>
<dbReference type="EMBL" id="JAAZBX010000007">
    <property type="protein sequence ID" value="NLD25495.1"/>
    <property type="molecule type" value="Genomic_DNA"/>
</dbReference>
<dbReference type="NCBIfam" id="TIGR00665">
    <property type="entry name" value="DnaB"/>
    <property type="match status" value="1"/>
</dbReference>
<dbReference type="GO" id="GO:0005524">
    <property type="term" value="F:ATP binding"/>
    <property type="evidence" value="ECO:0007669"/>
    <property type="project" value="UniProtKB-UniRule"/>
</dbReference>
<dbReference type="EC" id="5.6.2.3" evidence="11 12"/>
<keyword evidence="4 12" id="KW-0547">Nucleotide-binding</keyword>
<gene>
    <name evidence="14" type="primary">dnaB</name>
    <name evidence="14" type="ORF">GX656_02545</name>
</gene>
<dbReference type="GO" id="GO:0005829">
    <property type="term" value="C:cytosol"/>
    <property type="evidence" value="ECO:0007669"/>
    <property type="project" value="TreeGrafter"/>
</dbReference>
<keyword evidence="9" id="KW-0413">Isomerase</keyword>
<keyword evidence="7 12" id="KW-0067">ATP-binding</keyword>
<comment type="similarity">
    <text evidence="1 12">Belongs to the helicase family. DnaB subfamily.</text>
</comment>
<dbReference type="SMART" id="SM00382">
    <property type="entry name" value="AAA"/>
    <property type="match status" value="1"/>
</dbReference>
<dbReference type="FunFam" id="1.10.860.10:FF:000001">
    <property type="entry name" value="Replicative DNA helicase"/>
    <property type="match status" value="1"/>
</dbReference>
<dbReference type="PROSITE" id="PS51199">
    <property type="entry name" value="SF4_HELICASE"/>
    <property type="match status" value="1"/>
</dbReference>
<dbReference type="GO" id="GO:0006269">
    <property type="term" value="P:DNA replication, synthesis of primer"/>
    <property type="evidence" value="ECO:0007669"/>
    <property type="project" value="UniProtKB-UniRule"/>
</dbReference>
<comment type="function">
    <text evidence="12">The main replicative DNA helicase, it participates in initiation and elongation during chromosome replication. Travels ahead of the DNA replisome, separating dsDNA into templates for DNA synthesis. A processive ATP-dependent 5'-3' DNA helicase it has DNA-dependent ATPase activity.</text>
</comment>
<dbReference type="GO" id="GO:0016787">
    <property type="term" value="F:hydrolase activity"/>
    <property type="evidence" value="ECO:0007669"/>
    <property type="project" value="UniProtKB-KW"/>
</dbReference>
<dbReference type="PANTHER" id="PTHR30153">
    <property type="entry name" value="REPLICATIVE DNA HELICASE DNAB"/>
    <property type="match status" value="1"/>
</dbReference>
<evidence type="ECO:0000256" key="3">
    <source>
        <dbReference type="ARBA" id="ARBA00022705"/>
    </source>
</evidence>
<dbReference type="InterPro" id="IPR007693">
    <property type="entry name" value="DNA_helicase_DnaB-like_N"/>
</dbReference>
<name>A0A847D0Q1_9BACT</name>
<dbReference type="Pfam" id="PF00772">
    <property type="entry name" value="DnaB"/>
    <property type="match status" value="1"/>
</dbReference>
<evidence type="ECO:0000256" key="8">
    <source>
        <dbReference type="ARBA" id="ARBA00023125"/>
    </source>
</evidence>
<evidence type="ECO:0000256" key="1">
    <source>
        <dbReference type="ARBA" id="ARBA00008428"/>
    </source>
</evidence>
<keyword evidence="2 12" id="KW-0639">Primosome</keyword>
<accession>A0A847D0Q1</accession>
<reference evidence="14 15" key="1">
    <citation type="journal article" date="2020" name="Biotechnol. Biofuels">
        <title>New insights from the biogas microbiome by comprehensive genome-resolved metagenomics of nearly 1600 species originating from multiple anaerobic digesters.</title>
        <authorList>
            <person name="Campanaro S."/>
            <person name="Treu L."/>
            <person name="Rodriguez-R L.M."/>
            <person name="Kovalovszki A."/>
            <person name="Ziels R.M."/>
            <person name="Maus I."/>
            <person name="Zhu X."/>
            <person name="Kougias P.G."/>
            <person name="Basile A."/>
            <person name="Luo G."/>
            <person name="Schluter A."/>
            <person name="Konstantinidis K.T."/>
            <person name="Angelidaki I."/>
        </authorList>
    </citation>
    <scope>NUCLEOTIDE SEQUENCE [LARGE SCALE GENOMIC DNA]</scope>
    <source>
        <strain evidence="14">AS06rmzACSIP_65</strain>
    </source>
</reference>
<dbReference type="Proteomes" id="UP000545876">
    <property type="component" value="Unassembled WGS sequence"/>
</dbReference>
<dbReference type="GO" id="GO:1990077">
    <property type="term" value="C:primosome complex"/>
    <property type="evidence" value="ECO:0007669"/>
    <property type="project" value="UniProtKB-UniRule"/>
</dbReference>
<comment type="caution">
    <text evidence="14">The sequence shown here is derived from an EMBL/GenBank/DDBJ whole genome shotgun (WGS) entry which is preliminary data.</text>
</comment>
<evidence type="ECO:0000256" key="9">
    <source>
        <dbReference type="ARBA" id="ARBA00023235"/>
    </source>
</evidence>
<feature type="domain" description="SF4 helicase" evidence="13">
    <location>
        <begin position="175"/>
        <end position="439"/>
    </location>
</feature>
<evidence type="ECO:0000256" key="4">
    <source>
        <dbReference type="ARBA" id="ARBA00022741"/>
    </source>
</evidence>
<evidence type="ECO:0000256" key="5">
    <source>
        <dbReference type="ARBA" id="ARBA00022801"/>
    </source>
</evidence>
<evidence type="ECO:0000259" key="13">
    <source>
        <dbReference type="PROSITE" id="PS51199"/>
    </source>
</evidence>
<dbReference type="InterPro" id="IPR027417">
    <property type="entry name" value="P-loop_NTPase"/>
</dbReference>
<dbReference type="InterPro" id="IPR007694">
    <property type="entry name" value="DNA_helicase_DnaB-like_C"/>
</dbReference>
<proteinExistence type="inferred from homology"/>
<dbReference type="Gene3D" id="1.10.860.10">
    <property type="entry name" value="DNAb Helicase, Chain A"/>
    <property type="match status" value="1"/>
</dbReference>
<dbReference type="Gene3D" id="3.40.50.300">
    <property type="entry name" value="P-loop containing nucleotide triphosphate hydrolases"/>
    <property type="match status" value="1"/>
</dbReference>
<dbReference type="Pfam" id="PF03796">
    <property type="entry name" value="DnaB_C"/>
    <property type="match status" value="1"/>
</dbReference>
<organism evidence="14 15">
    <name type="scientific">Candidatus Dojkabacteria bacterium</name>
    <dbReference type="NCBI Taxonomy" id="2099670"/>
    <lineage>
        <taxon>Bacteria</taxon>
        <taxon>Candidatus Dojkabacteria</taxon>
    </lineage>
</organism>
<comment type="catalytic activity">
    <reaction evidence="10 12">
        <text>ATP + H2O = ADP + phosphate + H(+)</text>
        <dbReference type="Rhea" id="RHEA:13065"/>
        <dbReference type="ChEBI" id="CHEBI:15377"/>
        <dbReference type="ChEBI" id="CHEBI:15378"/>
        <dbReference type="ChEBI" id="CHEBI:30616"/>
        <dbReference type="ChEBI" id="CHEBI:43474"/>
        <dbReference type="ChEBI" id="CHEBI:456216"/>
        <dbReference type="EC" id="5.6.2.3"/>
    </reaction>
</comment>
<dbReference type="SUPFAM" id="SSF52540">
    <property type="entry name" value="P-loop containing nucleoside triphosphate hydrolases"/>
    <property type="match status" value="1"/>
</dbReference>
<evidence type="ECO:0000313" key="15">
    <source>
        <dbReference type="Proteomes" id="UP000545876"/>
    </source>
</evidence>
<evidence type="ECO:0000256" key="7">
    <source>
        <dbReference type="ARBA" id="ARBA00022840"/>
    </source>
</evidence>